<dbReference type="KEGG" id="rain:Rai3103_10100"/>
<protein>
    <submittedName>
        <fullName evidence="6">NUDIX domain-containing protein</fullName>
    </submittedName>
</protein>
<keyword evidence="2 3" id="KW-0378">Hydrolase</keyword>
<proteinExistence type="inferred from homology"/>
<dbReference type="GO" id="GO:0006754">
    <property type="term" value="P:ATP biosynthetic process"/>
    <property type="evidence" value="ECO:0007669"/>
    <property type="project" value="TreeGrafter"/>
</dbReference>
<dbReference type="InterPro" id="IPR000086">
    <property type="entry name" value="NUDIX_hydrolase_dom"/>
</dbReference>
<accession>A0A5Q2FAH5</accession>
<dbReference type="InterPro" id="IPR029033">
    <property type="entry name" value="His_PPase_superfam"/>
</dbReference>
<evidence type="ECO:0000256" key="1">
    <source>
        <dbReference type="ARBA" id="ARBA00005582"/>
    </source>
</evidence>
<dbReference type="SMART" id="SM00855">
    <property type="entry name" value="PGAM"/>
    <property type="match status" value="1"/>
</dbReference>
<evidence type="ECO:0000259" key="5">
    <source>
        <dbReference type="PROSITE" id="PS51462"/>
    </source>
</evidence>
<dbReference type="Pfam" id="PF00293">
    <property type="entry name" value="NUDIX"/>
    <property type="match status" value="1"/>
</dbReference>
<dbReference type="Proteomes" id="UP000386847">
    <property type="component" value="Chromosome"/>
</dbReference>
<dbReference type="GO" id="GO:0004081">
    <property type="term" value="F:bis(5'-nucleosyl)-tetraphosphatase (asymmetrical) activity"/>
    <property type="evidence" value="ECO:0007669"/>
    <property type="project" value="TreeGrafter"/>
</dbReference>
<dbReference type="PROSITE" id="PS00893">
    <property type="entry name" value="NUDIX_BOX"/>
    <property type="match status" value="1"/>
</dbReference>
<dbReference type="Gene3D" id="3.40.50.1240">
    <property type="entry name" value="Phosphoglycerate mutase-like"/>
    <property type="match status" value="1"/>
</dbReference>
<dbReference type="EMBL" id="CP045725">
    <property type="protein sequence ID" value="QGF23970.1"/>
    <property type="molecule type" value="Genomic_DNA"/>
</dbReference>
<dbReference type="InterPro" id="IPR051325">
    <property type="entry name" value="Nudix_hydrolase_domain"/>
</dbReference>
<dbReference type="InterPro" id="IPR020476">
    <property type="entry name" value="Nudix_hydrolase"/>
</dbReference>
<dbReference type="PRINTS" id="PR00502">
    <property type="entry name" value="NUDIXFAMILY"/>
</dbReference>
<dbReference type="Gene3D" id="3.90.79.10">
    <property type="entry name" value="Nucleoside Triphosphate Pyrophosphohydrolase"/>
    <property type="match status" value="1"/>
</dbReference>
<keyword evidence="7" id="KW-1185">Reference proteome</keyword>
<organism evidence="6 7">
    <name type="scientific">Raineyella fluvialis</name>
    <dbReference type="NCBI Taxonomy" id="2662261"/>
    <lineage>
        <taxon>Bacteria</taxon>
        <taxon>Bacillati</taxon>
        <taxon>Actinomycetota</taxon>
        <taxon>Actinomycetes</taxon>
        <taxon>Propionibacteriales</taxon>
        <taxon>Propionibacteriaceae</taxon>
        <taxon>Raineyella</taxon>
    </lineage>
</organism>
<dbReference type="GO" id="GO:0006167">
    <property type="term" value="P:AMP biosynthetic process"/>
    <property type="evidence" value="ECO:0007669"/>
    <property type="project" value="TreeGrafter"/>
</dbReference>
<dbReference type="CDD" id="cd07040">
    <property type="entry name" value="HP"/>
    <property type="match status" value="1"/>
</dbReference>
<dbReference type="PANTHER" id="PTHR21340:SF0">
    <property type="entry name" value="BIS(5'-NUCLEOSYL)-TETRAPHOSPHATASE [ASYMMETRICAL]"/>
    <property type="match status" value="1"/>
</dbReference>
<dbReference type="PROSITE" id="PS51462">
    <property type="entry name" value="NUDIX"/>
    <property type="match status" value="1"/>
</dbReference>
<dbReference type="InterPro" id="IPR015797">
    <property type="entry name" value="NUDIX_hydrolase-like_dom_sf"/>
</dbReference>
<feature type="region of interest" description="Disordered" evidence="4">
    <location>
        <begin position="38"/>
        <end position="57"/>
    </location>
</feature>
<dbReference type="CDD" id="cd03673">
    <property type="entry name" value="NUDIX_Ap6A_hydrolase"/>
    <property type="match status" value="1"/>
</dbReference>
<dbReference type="InterPro" id="IPR020084">
    <property type="entry name" value="NUDIX_hydrolase_CS"/>
</dbReference>
<comment type="similarity">
    <text evidence="1 3">Belongs to the Nudix hydrolase family.</text>
</comment>
<gene>
    <name evidence="6" type="ORF">Rai3103_10100</name>
</gene>
<feature type="domain" description="Nudix hydrolase" evidence="5">
    <location>
        <begin position="58"/>
        <end position="187"/>
    </location>
</feature>
<dbReference type="InterPro" id="IPR013078">
    <property type="entry name" value="His_Pase_superF_clade-1"/>
</dbReference>
<sequence>MNEASGCSCTWRVTRRPRSASTGRTGSAPRTRTCCTLPPERHSLENRLPPMTSSTSTSPVLAAGAVVLRPSPTQAGTHEVLVVHRPGYDDWSLPKGHVDPGESLPVTAVREVREETGWVVRLGARLDTSAYPVNGRPKEVHWWVAVPVADEGPAPDPETDEVRWVATEEAVSLLTFESDRRLVDQAMERGRLVPFIVVRHGKALARAKWSQEDRRRPLTARGHRQSLALIALLTAFGVREVVSSRAVRCIDTLAPYAGLAGLQVRPLAALDEDVAASEPAAATAATGDLAVRAGTASLPTAVCGHRPVLPLMLAALGLEDRLFGPADSVVAYVSADGTSQLAPDHFVFSDDA</sequence>
<evidence type="ECO:0000313" key="7">
    <source>
        <dbReference type="Proteomes" id="UP000386847"/>
    </source>
</evidence>
<evidence type="ECO:0000256" key="3">
    <source>
        <dbReference type="RuleBase" id="RU003476"/>
    </source>
</evidence>
<evidence type="ECO:0000313" key="6">
    <source>
        <dbReference type="EMBL" id="QGF23970.1"/>
    </source>
</evidence>
<name>A0A5Q2FAH5_9ACTN</name>
<dbReference type="SUPFAM" id="SSF53254">
    <property type="entry name" value="Phosphoglycerate mutase-like"/>
    <property type="match status" value="1"/>
</dbReference>
<dbReference type="SUPFAM" id="SSF55811">
    <property type="entry name" value="Nudix"/>
    <property type="match status" value="1"/>
</dbReference>
<dbReference type="PANTHER" id="PTHR21340">
    <property type="entry name" value="DIADENOSINE 5,5-P1,P4-TETRAPHOSPHATE PYROPHOSPHOHYDROLASE MUTT"/>
    <property type="match status" value="1"/>
</dbReference>
<dbReference type="AlphaFoldDB" id="A0A5Q2FAH5"/>
<dbReference type="Pfam" id="PF00300">
    <property type="entry name" value="His_Phos_1"/>
    <property type="match status" value="1"/>
</dbReference>
<evidence type="ECO:0000256" key="2">
    <source>
        <dbReference type="ARBA" id="ARBA00022801"/>
    </source>
</evidence>
<reference evidence="6 7" key="1">
    <citation type="submission" date="2019-10" db="EMBL/GenBank/DDBJ databases">
        <title>Genomic analysis of Raineyella sp. CBA3103.</title>
        <authorList>
            <person name="Roh S.W."/>
        </authorList>
    </citation>
    <scope>NUCLEOTIDE SEQUENCE [LARGE SCALE GENOMIC DNA]</scope>
    <source>
        <strain evidence="6 7">CBA3103</strain>
    </source>
</reference>
<evidence type="ECO:0000256" key="4">
    <source>
        <dbReference type="SAM" id="MobiDB-lite"/>
    </source>
</evidence>